<dbReference type="STRING" id="914234.M2RKR5"/>
<dbReference type="GO" id="GO:0071949">
    <property type="term" value="F:FAD binding"/>
    <property type="evidence" value="ECO:0007669"/>
    <property type="project" value="InterPro"/>
</dbReference>
<dbReference type="AlphaFoldDB" id="M2RKR5"/>
<accession>M2RKR5</accession>
<dbReference type="Proteomes" id="UP000016930">
    <property type="component" value="Unassembled WGS sequence"/>
</dbReference>
<dbReference type="OrthoDB" id="2690153at2759"/>
<dbReference type="Gene3D" id="3.30.70.2450">
    <property type="match status" value="1"/>
</dbReference>
<dbReference type="PANTHER" id="PTHR43004">
    <property type="entry name" value="TRK SYSTEM POTASSIUM UPTAKE PROTEIN"/>
    <property type="match status" value="1"/>
</dbReference>
<keyword evidence="3" id="KW-0274">FAD</keyword>
<dbReference type="EMBL" id="KB445794">
    <property type="protein sequence ID" value="EMD39057.1"/>
    <property type="molecule type" value="Genomic_DNA"/>
</dbReference>
<gene>
    <name evidence="6" type="ORF">CERSUDRAFT_104329</name>
</gene>
<dbReference type="InterPro" id="IPR002938">
    <property type="entry name" value="FAD-bd"/>
</dbReference>
<keyword evidence="4" id="KW-0560">Oxidoreductase</keyword>
<keyword evidence="7" id="KW-1185">Reference proteome</keyword>
<dbReference type="Gene3D" id="3.40.30.120">
    <property type="match status" value="1"/>
</dbReference>
<evidence type="ECO:0000256" key="2">
    <source>
        <dbReference type="ARBA" id="ARBA00022630"/>
    </source>
</evidence>
<dbReference type="Pfam" id="PF01494">
    <property type="entry name" value="FAD_binding_3"/>
    <property type="match status" value="1"/>
</dbReference>
<protein>
    <recommendedName>
        <fullName evidence="5">FAD-binding domain-containing protein</fullName>
    </recommendedName>
</protein>
<evidence type="ECO:0000313" key="6">
    <source>
        <dbReference type="EMBL" id="EMD39057.1"/>
    </source>
</evidence>
<dbReference type="GO" id="GO:0016709">
    <property type="term" value="F:oxidoreductase activity, acting on paired donors, with incorporation or reduction of molecular oxygen, NAD(P)H as one donor, and incorporation of one atom of oxygen"/>
    <property type="evidence" value="ECO:0007669"/>
    <property type="project" value="UniProtKB-ARBA"/>
</dbReference>
<name>M2RKR5_CERS8</name>
<proteinExistence type="predicted"/>
<dbReference type="HOGENOM" id="CLU_009665_20_3_1"/>
<evidence type="ECO:0000256" key="1">
    <source>
        <dbReference type="ARBA" id="ARBA00001974"/>
    </source>
</evidence>
<dbReference type="Gene3D" id="3.50.50.60">
    <property type="entry name" value="FAD/NAD(P)-binding domain"/>
    <property type="match status" value="1"/>
</dbReference>
<evidence type="ECO:0000313" key="7">
    <source>
        <dbReference type="Proteomes" id="UP000016930"/>
    </source>
</evidence>
<feature type="domain" description="FAD-binding" evidence="5">
    <location>
        <begin position="7"/>
        <end position="359"/>
    </location>
</feature>
<organism evidence="6 7">
    <name type="scientific">Ceriporiopsis subvermispora (strain B)</name>
    <name type="common">White-rot fungus</name>
    <name type="synonym">Gelatoporia subvermispora</name>
    <dbReference type="NCBI Taxonomy" id="914234"/>
    <lineage>
        <taxon>Eukaryota</taxon>
        <taxon>Fungi</taxon>
        <taxon>Dikarya</taxon>
        <taxon>Basidiomycota</taxon>
        <taxon>Agaricomycotina</taxon>
        <taxon>Agaricomycetes</taxon>
        <taxon>Polyporales</taxon>
        <taxon>Gelatoporiaceae</taxon>
        <taxon>Gelatoporia</taxon>
    </lineage>
</organism>
<evidence type="ECO:0000256" key="3">
    <source>
        <dbReference type="ARBA" id="ARBA00022827"/>
    </source>
</evidence>
<keyword evidence="2" id="KW-0285">Flavoprotein</keyword>
<dbReference type="PANTHER" id="PTHR43004:SF19">
    <property type="entry name" value="BINDING MONOOXYGENASE, PUTATIVE (JCVI)-RELATED"/>
    <property type="match status" value="1"/>
</dbReference>
<reference evidence="6 7" key="1">
    <citation type="journal article" date="2012" name="Proc. Natl. Acad. Sci. U.S.A.">
        <title>Comparative genomics of Ceriporiopsis subvermispora and Phanerochaete chrysosporium provide insight into selective ligninolysis.</title>
        <authorList>
            <person name="Fernandez-Fueyo E."/>
            <person name="Ruiz-Duenas F.J."/>
            <person name="Ferreira P."/>
            <person name="Floudas D."/>
            <person name="Hibbett D.S."/>
            <person name="Canessa P."/>
            <person name="Larrondo L.F."/>
            <person name="James T.Y."/>
            <person name="Seelenfreund D."/>
            <person name="Lobos S."/>
            <person name="Polanco R."/>
            <person name="Tello M."/>
            <person name="Honda Y."/>
            <person name="Watanabe T."/>
            <person name="Watanabe T."/>
            <person name="Ryu J.S."/>
            <person name="Kubicek C.P."/>
            <person name="Schmoll M."/>
            <person name="Gaskell J."/>
            <person name="Hammel K.E."/>
            <person name="St John F.J."/>
            <person name="Vanden Wymelenberg A."/>
            <person name="Sabat G."/>
            <person name="Splinter BonDurant S."/>
            <person name="Syed K."/>
            <person name="Yadav J.S."/>
            <person name="Doddapaneni H."/>
            <person name="Subramanian V."/>
            <person name="Lavin J.L."/>
            <person name="Oguiza J.A."/>
            <person name="Perez G."/>
            <person name="Pisabarro A.G."/>
            <person name="Ramirez L."/>
            <person name="Santoyo F."/>
            <person name="Master E."/>
            <person name="Coutinho P.M."/>
            <person name="Henrissat B."/>
            <person name="Lombard V."/>
            <person name="Magnuson J.K."/>
            <person name="Kuees U."/>
            <person name="Hori C."/>
            <person name="Igarashi K."/>
            <person name="Samejima M."/>
            <person name="Held B.W."/>
            <person name="Barry K.W."/>
            <person name="LaButti K.M."/>
            <person name="Lapidus A."/>
            <person name="Lindquist E.A."/>
            <person name="Lucas S.M."/>
            <person name="Riley R."/>
            <person name="Salamov A.A."/>
            <person name="Hoffmeister D."/>
            <person name="Schwenk D."/>
            <person name="Hadar Y."/>
            <person name="Yarden O."/>
            <person name="de Vries R.P."/>
            <person name="Wiebenga A."/>
            <person name="Stenlid J."/>
            <person name="Eastwood D."/>
            <person name="Grigoriev I.V."/>
            <person name="Berka R.M."/>
            <person name="Blanchette R.A."/>
            <person name="Kersten P."/>
            <person name="Martinez A.T."/>
            <person name="Vicuna R."/>
            <person name="Cullen D."/>
        </authorList>
    </citation>
    <scope>NUCLEOTIDE SEQUENCE [LARGE SCALE GENOMIC DNA]</scope>
    <source>
        <strain evidence="6 7">B</strain>
    </source>
</reference>
<sequence length="577" mass="63087">MLTKSSDVPVLVVGAGPAGLIMALSLAKNGVHCRIIDKGQTFHTGSRGFGIQPRTFELFQSLGMLDDFVGVVQPLPMMRAYKLPGGVEPVRTWRLYPPSPSWPDRPFAEQKILSQAKLEAIFRKHLAEHNIEVELGTELIGIEHDEDGATATLLVSKADGIAAKETVRCEYLIGADGARGVSRKLMGMTFEGQTRDADGMVWADVTISNLSTEYWHVWGQPGKFSIMARPLSPTGNTFVVGITCQNYDAVGLANESSFKEFMSTETGRGDLEFGEFAWLSYFKPNMRVVNQFSEGRVFLVGDSAHVHSPTGGQGMNCSIADSFNLAWKLVLAHKGLASPALLPSYSAERLPVITQMLAATNELYTHTVARKTTVLAEDAAPDGSQDADDDTKTGWFRWRNGALGLFGVNYRYSPIVFDARPSEAGQDEEDMHARAYEGYIGNVRAGDRAPEAPGLFCASSTDTEVKETSIFDLLSPSRHTVLVFAADTSARQELVLEALQKYPEDFVQGFLITRQTPSGTQFRKAIVDQGGHAFRSYGYSTESDKLEIAVVRPDGVIGAMVSTIDGLHAYFRKVMSL</sequence>
<evidence type="ECO:0000256" key="4">
    <source>
        <dbReference type="ARBA" id="ARBA00023002"/>
    </source>
</evidence>
<comment type="cofactor">
    <cofactor evidence="1">
        <name>FAD</name>
        <dbReference type="ChEBI" id="CHEBI:57692"/>
    </cofactor>
</comment>
<dbReference type="PRINTS" id="PR00420">
    <property type="entry name" value="RNGMNOXGNASE"/>
</dbReference>
<dbReference type="InterPro" id="IPR050641">
    <property type="entry name" value="RIFMO-like"/>
</dbReference>
<dbReference type="SUPFAM" id="SSF51905">
    <property type="entry name" value="FAD/NAD(P)-binding domain"/>
    <property type="match status" value="1"/>
</dbReference>
<dbReference type="InterPro" id="IPR036188">
    <property type="entry name" value="FAD/NAD-bd_sf"/>
</dbReference>
<evidence type="ECO:0000259" key="5">
    <source>
        <dbReference type="Pfam" id="PF01494"/>
    </source>
</evidence>